<evidence type="ECO:0000256" key="2">
    <source>
        <dbReference type="SAM" id="Phobius"/>
    </source>
</evidence>
<keyword evidence="1" id="KW-0175">Coiled coil</keyword>
<proteinExistence type="predicted"/>
<feature type="transmembrane region" description="Helical" evidence="2">
    <location>
        <begin position="6"/>
        <end position="25"/>
    </location>
</feature>
<feature type="domain" description="DUF6468" evidence="3">
    <location>
        <begin position="32"/>
        <end position="92"/>
    </location>
</feature>
<evidence type="ECO:0000313" key="5">
    <source>
        <dbReference type="Proteomes" id="UP000051298"/>
    </source>
</evidence>
<keyword evidence="2" id="KW-0812">Transmembrane</keyword>
<gene>
    <name evidence="4" type="ORF">THS5294_00221</name>
</gene>
<accession>A0A0P1EV96</accession>
<dbReference type="EMBL" id="CYRX01000007">
    <property type="protein sequence ID" value="CUH58941.1"/>
    <property type="molecule type" value="Genomic_DNA"/>
</dbReference>
<evidence type="ECO:0000313" key="4">
    <source>
        <dbReference type="EMBL" id="CUH58941.1"/>
    </source>
</evidence>
<sequence length="135" mass="14114">MLIDLIADALLLGGAVCACVYCFVLSRRLKKLSSFESGLGGAIAILSTQVDDMQRVLKETEATAGEASSQLKELVQEAEDAAGNLEVLLASLTDMPEAPITQTNIPTHPGVPVAAPSAAVEPDVFSFVTARARNT</sequence>
<evidence type="ECO:0000256" key="1">
    <source>
        <dbReference type="SAM" id="Coils"/>
    </source>
</evidence>
<dbReference type="Pfam" id="PF20072">
    <property type="entry name" value="DUF6468"/>
    <property type="match status" value="1"/>
</dbReference>
<dbReference type="InterPro" id="IPR045531">
    <property type="entry name" value="DUF6468"/>
</dbReference>
<evidence type="ECO:0000259" key="3">
    <source>
        <dbReference type="Pfam" id="PF20072"/>
    </source>
</evidence>
<keyword evidence="2" id="KW-0472">Membrane</keyword>
<dbReference type="RefSeq" id="WP_058122270.1">
    <property type="nucleotide sequence ID" value="NZ_CYRX01000007.1"/>
</dbReference>
<keyword evidence="2" id="KW-1133">Transmembrane helix</keyword>
<dbReference type="Proteomes" id="UP000051298">
    <property type="component" value="Unassembled WGS sequence"/>
</dbReference>
<organism evidence="4 5">
    <name type="scientific">Thalassobacter stenotrophicus</name>
    <dbReference type="NCBI Taxonomy" id="266809"/>
    <lineage>
        <taxon>Bacteria</taxon>
        <taxon>Pseudomonadati</taxon>
        <taxon>Pseudomonadota</taxon>
        <taxon>Alphaproteobacteria</taxon>
        <taxon>Rhodobacterales</taxon>
        <taxon>Roseobacteraceae</taxon>
        <taxon>Thalassobacter</taxon>
    </lineage>
</organism>
<protein>
    <recommendedName>
        <fullName evidence="3">DUF6468 domain-containing protein</fullName>
    </recommendedName>
</protein>
<name>A0A0P1EV96_9RHOB</name>
<feature type="coiled-coil region" evidence="1">
    <location>
        <begin position="43"/>
        <end position="95"/>
    </location>
</feature>
<dbReference type="AlphaFoldDB" id="A0A0P1EV96"/>
<reference evidence="4 5" key="1">
    <citation type="submission" date="2015-09" db="EMBL/GenBank/DDBJ databases">
        <authorList>
            <consortium name="Swine Surveillance"/>
        </authorList>
    </citation>
    <scope>NUCLEOTIDE SEQUENCE [LARGE SCALE GENOMIC DNA]</scope>
    <source>
        <strain evidence="4 5">CECT 5294</strain>
    </source>
</reference>